<dbReference type="EMBL" id="JACJHZ010000043">
    <property type="protein sequence ID" value="MBA9023910.1"/>
    <property type="molecule type" value="Genomic_DNA"/>
</dbReference>
<gene>
    <name evidence="2" type="ORF">HNQ97_005943</name>
</gene>
<keyword evidence="1" id="KW-0812">Transmembrane</keyword>
<feature type="transmembrane region" description="Helical" evidence="1">
    <location>
        <begin position="71"/>
        <end position="92"/>
    </location>
</feature>
<keyword evidence="3" id="KW-1185">Reference proteome</keyword>
<feature type="transmembrane region" description="Helical" evidence="1">
    <location>
        <begin position="38"/>
        <end position="59"/>
    </location>
</feature>
<proteinExistence type="predicted"/>
<comment type="caution">
    <text evidence="2">The sequence shown here is derived from an EMBL/GenBank/DDBJ whole genome shotgun (WGS) entry which is preliminary data.</text>
</comment>
<dbReference type="Proteomes" id="UP000587524">
    <property type="component" value="Unassembled WGS sequence"/>
</dbReference>
<sequence length="105" mass="11504">MQDFFDILGIKASVLAAGLFGGVLRALSHRHYKLREMFASPVCGAIAAAYLTMPTVYYLRSINWPLPDDPAATHATAFLIGVCAMWISDIAFDVVIRRFKGMPPG</sequence>
<reference evidence="2 3" key="1">
    <citation type="submission" date="2020-08" db="EMBL/GenBank/DDBJ databases">
        <title>Genomic Encyclopedia of Type Strains, Phase IV (KMG-IV): sequencing the most valuable type-strain genomes for metagenomic binning, comparative biology and taxonomic classification.</title>
        <authorList>
            <person name="Goeker M."/>
        </authorList>
    </citation>
    <scope>NUCLEOTIDE SEQUENCE [LARGE SCALE GENOMIC DNA]</scope>
    <source>
        <strain evidence="2 3">DSM 17455</strain>
    </source>
</reference>
<evidence type="ECO:0000313" key="3">
    <source>
        <dbReference type="Proteomes" id="UP000587524"/>
    </source>
</evidence>
<organism evidence="2 3">
    <name type="scientific">Aminobacter ciceronei</name>
    <dbReference type="NCBI Taxonomy" id="150723"/>
    <lineage>
        <taxon>Bacteria</taxon>
        <taxon>Pseudomonadati</taxon>
        <taxon>Pseudomonadota</taxon>
        <taxon>Alphaproteobacteria</taxon>
        <taxon>Hyphomicrobiales</taxon>
        <taxon>Phyllobacteriaceae</taxon>
        <taxon>Aminobacter</taxon>
    </lineage>
</organism>
<evidence type="ECO:0008006" key="4">
    <source>
        <dbReference type="Google" id="ProtNLM"/>
    </source>
</evidence>
<keyword evidence="1" id="KW-0472">Membrane</keyword>
<protein>
    <recommendedName>
        <fullName evidence="4">Holin</fullName>
    </recommendedName>
</protein>
<evidence type="ECO:0000313" key="2">
    <source>
        <dbReference type="EMBL" id="MBA9023910.1"/>
    </source>
</evidence>
<feature type="transmembrane region" description="Helical" evidence="1">
    <location>
        <begin position="6"/>
        <end position="26"/>
    </location>
</feature>
<accession>A0ABR6CH70</accession>
<keyword evidence="1" id="KW-1133">Transmembrane helix</keyword>
<dbReference type="RefSeq" id="WP_182575875.1">
    <property type="nucleotide sequence ID" value="NZ_JACJHY010000043.1"/>
</dbReference>
<evidence type="ECO:0000256" key="1">
    <source>
        <dbReference type="SAM" id="Phobius"/>
    </source>
</evidence>
<name>A0ABR6CH70_9HYPH</name>